<dbReference type="AlphaFoldDB" id="B7PFE6"/>
<organism>
    <name type="scientific">Ixodes scapularis</name>
    <name type="common">Black-legged tick</name>
    <name type="synonym">Deer tick</name>
    <dbReference type="NCBI Taxonomy" id="6945"/>
    <lineage>
        <taxon>Eukaryota</taxon>
        <taxon>Metazoa</taxon>
        <taxon>Ecdysozoa</taxon>
        <taxon>Arthropoda</taxon>
        <taxon>Chelicerata</taxon>
        <taxon>Arachnida</taxon>
        <taxon>Acari</taxon>
        <taxon>Parasitiformes</taxon>
        <taxon>Ixodida</taxon>
        <taxon>Ixodoidea</taxon>
        <taxon>Ixodidae</taxon>
        <taxon>Ixodinae</taxon>
        <taxon>Ixodes</taxon>
    </lineage>
</organism>
<feature type="region of interest" description="Disordered" evidence="1">
    <location>
        <begin position="1"/>
        <end position="25"/>
    </location>
</feature>
<evidence type="ECO:0000313" key="3">
    <source>
        <dbReference type="EnsemblMetazoa" id="ISCW018211-PA"/>
    </source>
</evidence>
<dbReference type="VEuPathDB" id="VectorBase:ISCW018211"/>
<name>B7PFE6_IXOSC</name>
<accession>B7PFE6</accession>
<reference evidence="3" key="2">
    <citation type="submission" date="2020-05" db="UniProtKB">
        <authorList>
            <consortium name="EnsemblMetazoa"/>
        </authorList>
    </citation>
    <scope>IDENTIFICATION</scope>
    <source>
        <strain evidence="3">wikel</strain>
    </source>
</reference>
<dbReference type="EMBL" id="DS702023">
    <property type="protein sequence ID" value="EEC05318.1"/>
    <property type="molecule type" value="Genomic_DNA"/>
</dbReference>
<gene>
    <name evidence="2" type="ORF">IscW_ISCW018211</name>
</gene>
<dbReference type="PaxDb" id="6945-B7PFE6"/>
<dbReference type="EMBL" id="ABJB010100910">
    <property type="status" value="NOT_ANNOTATED_CDS"/>
    <property type="molecule type" value="Genomic_DNA"/>
</dbReference>
<evidence type="ECO:0000313" key="4">
    <source>
        <dbReference type="Proteomes" id="UP000001555"/>
    </source>
</evidence>
<dbReference type="Proteomes" id="UP000001555">
    <property type="component" value="Unassembled WGS sequence"/>
</dbReference>
<proteinExistence type="predicted"/>
<dbReference type="HOGENOM" id="CLU_1412080_0_0_1"/>
<dbReference type="EnsemblMetazoa" id="ISCW018211-RA">
    <property type="protein sequence ID" value="ISCW018211-PA"/>
    <property type="gene ID" value="ISCW018211"/>
</dbReference>
<evidence type="ECO:0000313" key="2">
    <source>
        <dbReference type="EMBL" id="EEC05318.1"/>
    </source>
</evidence>
<reference evidence="2 4" key="1">
    <citation type="submission" date="2008-03" db="EMBL/GenBank/DDBJ databases">
        <title>Annotation of Ixodes scapularis.</title>
        <authorList>
            <consortium name="Ixodes scapularis Genome Project Consortium"/>
            <person name="Caler E."/>
            <person name="Hannick L.I."/>
            <person name="Bidwell S."/>
            <person name="Joardar V."/>
            <person name="Thiagarajan M."/>
            <person name="Amedeo P."/>
            <person name="Galinsky K.J."/>
            <person name="Schobel S."/>
            <person name="Inman J."/>
            <person name="Hostetler J."/>
            <person name="Miller J."/>
            <person name="Hammond M."/>
            <person name="Megy K."/>
            <person name="Lawson D."/>
            <person name="Kodira C."/>
            <person name="Sutton G."/>
            <person name="Meyer J."/>
            <person name="Hill C.A."/>
            <person name="Birren B."/>
            <person name="Nene V."/>
            <person name="Collins F."/>
            <person name="Alarcon-Chaidez F."/>
            <person name="Wikel S."/>
            <person name="Strausberg R."/>
        </authorList>
    </citation>
    <scope>NUCLEOTIDE SEQUENCE [LARGE SCALE GENOMIC DNA]</scope>
    <source>
        <strain evidence="4">Wikel</strain>
        <strain evidence="2">Wikel colony</strain>
    </source>
</reference>
<keyword evidence="4" id="KW-1185">Reference proteome</keyword>
<sequence length="193" mass="21776">TTRIVGKRKQQKRRPPPPKKKKNNNNLLTVKRHKVDQSYALKQLHSAKITAHNFEVAKPSSLLNMMRGQGGAQLRAPRSRTQTSFSRPLPRHRVFTGRRSRHSAIPFPRNQELASEEAIHNDVPRQAAEATVSLTGTAGNRCVPPRKVTRAEGAVRSCSRQRTRREHRLALPKNKIAPKRSSSQARLRTLALS</sequence>
<feature type="compositionally biased region" description="Basic residues" evidence="1">
    <location>
        <begin position="1"/>
        <end position="23"/>
    </location>
</feature>
<feature type="non-terminal residue" evidence="2">
    <location>
        <position position="1"/>
    </location>
</feature>
<evidence type="ECO:0000256" key="1">
    <source>
        <dbReference type="SAM" id="MobiDB-lite"/>
    </source>
</evidence>
<feature type="non-terminal residue" evidence="2">
    <location>
        <position position="193"/>
    </location>
</feature>
<dbReference type="InParanoid" id="B7PFE6"/>
<dbReference type="VEuPathDB" id="VectorBase:ISCI018211"/>
<protein>
    <submittedName>
        <fullName evidence="2 3">Uncharacterized protein</fullName>
    </submittedName>
</protein>